<evidence type="ECO:0000259" key="1">
    <source>
        <dbReference type="PROSITE" id="PS50006"/>
    </source>
</evidence>
<evidence type="ECO:0000259" key="2">
    <source>
        <dbReference type="PROSITE" id="PS50125"/>
    </source>
</evidence>
<dbReference type="eggNOG" id="COG2114">
    <property type="taxonomic scope" value="Bacteria"/>
</dbReference>
<dbReference type="AlphaFoldDB" id="F5RH42"/>
<dbReference type="InterPro" id="IPR050697">
    <property type="entry name" value="Adenylyl/Guanylyl_Cyclase_3/4"/>
</dbReference>
<dbReference type="STRING" id="1000565.METUNv1_03634"/>
<dbReference type="EMBL" id="AFHG01000058">
    <property type="protein sequence ID" value="EGK70246.1"/>
    <property type="molecule type" value="Genomic_DNA"/>
</dbReference>
<protein>
    <submittedName>
        <fullName evidence="3">Adenylate/guanylate cyclase</fullName>
    </submittedName>
</protein>
<dbReference type="InterPro" id="IPR001054">
    <property type="entry name" value="A/G_cyclase"/>
</dbReference>
<dbReference type="SMART" id="SM00240">
    <property type="entry name" value="FHA"/>
    <property type="match status" value="1"/>
</dbReference>
<name>F5RH42_METUF</name>
<dbReference type="GO" id="GO:0035556">
    <property type="term" value="P:intracellular signal transduction"/>
    <property type="evidence" value="ECO:0007669"/>
    <property type="project" value="InterPro"/>
</dbReference>
<dbReference type="Gene3D" id="2.60.200.20">
    <property type="match status" value="1"/>
</dbReference>
<keyword evidence="4" id="KW-1185">Reference proteome</keyword>
<dbReference type="Pfam" id="PF00211">
    <property type="entry name" value="Guanylate_cyc"/>
    <property type="match status" value="1"/>
</dbReference>
<comment type="caution">
    <text evidence="3">The sequence shown here is derived from an EMBL/GenBank/DDBJ whole genome shotgun (WGS) entry which is preliminary data.</text>
</comment>
<organism evidence="3 4">
    <name type="scientific">Methyloversatilis universalis (strain ATCC BAA-1314 / DSM 25237 / JCM 13912 / CCUG 52030 / FAM5)</name>
    <dbReference type="NCBI Taxonomy" id="1000565"/>
    <lineage>
        <taxon>Bacteria</taxon>
        <taxon>Pseudomonadati</taxon>
        <taxon>Pseudomonadota</taxon>
        <taxon>Betaproteobacteria</taxon>
        <taxon>Nitrosomonadales</taxon>
        <taxon>Sterolibacteriaceae</taxon>
        <taxon>Methyloversatilis</taxon>
    </lineage>
</organism>
<feature type="domain" description="Guanylate cyclase" evidence="2">
    <location>
        <begin position="1"/>
        <end position="113"/>
    </location>
</feature>
<dbReference type="Proteomes" id="UP000005019">
    <property type="component" value="Unassembled WGS sequence"/>
</dbReference>
<dbReference type="PROSITE" id="PS50125">
    <property type="entry name" value="GUANYLATE_CYCLASE_2"/>
    <property type="match status" value="1"/>
</dbReference>
<sequence>MLFADVSGSTRLYEKLGDAEALRAVERCLNRMSRVVDGHGGRVIKTIGDEVMTTFPTADAGIQAACEMQHRVTDLPPVSGVKLAIRVGFHYGPAIEENGDVFGDTVNMASRMAGLAKAGQIMTSAETISAVTLSLAPQVREIDALTVKGKTDDVRVCEVLWQEGADLTMKATSIVASYNVARLMLRYRETELTVDNAHGPLTLGRDMSNEVVIKDQRASRNHARIERRRDKFVLIDQSTNGTFLRIEGENEVVLKREEIILRGQGTIGFGHSALEQGIDLMSFEVLE</sequence>
<reference evidence="3 4" key="1">
    <citation type="journal article" date="2011" name="J. Bacteriol.">
        <title>Genome sequence of Methyloversatilis universalis FAM5T, a methylotrophic representative of the order Rhodocyclales.</title>
        <authorList>
            <person name="Kittichotirat W."/>
            <person name="Good N.M."/>
            <person name="Hall R."/>
            <person name="Bringel F."/>
            <person name="Lajus A."/>
            <person name="Medigue C."/>
            <person name="Smalley N.E."/>
            <person name="Beck D."/>
            <person name="Bumgarner R."/>
            <person name="Vuilleumier S."/>
            <person name="Kalyuzhnaya M.G."/>
        </authorList>
    </citation>
    <scope>NUCLEOTIDE SEQUENCE [LARGE SCALE GENOMIC DNA]</scope>
    <source>
        <strain evidence="4">ATCC BAA-1314 / JCM 13912 / FAM5</strain>
    </source>
</reference>
<gene>
    <name evidence="3" type="ORF">METUNv1_03634</name>
</gene>
<evidence type="ECO:0000313" key="3">
    <source>
        <dbReference type="EMBL" id="EGK70246.1"/>
    </source>
</evidence>
<dbReference type="SUPFAM" id="SSF55073">
    <property type="entry name" value="Nucleotide cyclase"/>
    <property type="match status" value="1"/>
</dbReference>
<dbReference type="InterPro" id="IPR008984">
    <property type="entry name" value="SMAD_FHA_dom_sf"/>
</dbReference>
<dbReference type="PROSITE" id="PS50006">
    <property type="entry name" value="FHA_DOMAIN"/>
    <property type="match status" value="1"/>
</dbReference>
<dbReference type="CDD" id="cd07302">
    <property type="entry name" value="CHD"/>
    <property type="match status" value="1"/>
</dbReference>
<dbReference type="GO" id="GO:0004016">
    <property type="term" value="F:adenylate cyclase activity"/>
    <property type="evidence" value="ECO:0007669"/>
    <property type="project" value="UniProtKB-ARBA"/>
</dbReference>
<dbReference type="InterPro" id="IPR000253">
    <property type="entry name" value="FHA_dom"/>
</dbReference>
<dbReference type="InterPro" id="IPR029787">
    <property type="entry name" value="Nucleotide_cyclase"/>
</dbReference>
<dbReference type="PANTHER" id="PTHR43081:SF1">
    <property type="entry name" value="ADENYLATE CYCLASE, TERMINAL-DIFFERENTIATION SPECIFIC"/>
    <property type="match status" value="1"/>
</dbReference>
<accession>F5RH42</accession>
<dbReference type="eggNOG" id="COG1716">
    <property type="taxonomic scope" value="Bacteria"/>
</dbReference>
<dbReference type="GO" id="GO:0009190">
    <property type="term" value="P:cyclic nucleotide biosynthetic process"/>
    <property type="evidence" value="ECO:0007669"/>
    <property type="project" value="InterPro"/>
</dbReference>
<dbReference type="SMART" id="SM00044">
    <property type="entry name" value="CYCc"/>
    <property type="match status" value="1"/>
</dbReference>
<evidence type="ECO:0000313" key="4">
    <source>
        <dbReference type="Proteomes" id="UP000005019"/>
    </source>
</evidence>
<proteinExistence type="predicted"/>
<dbReference type="Pfam" id="PF00498">
    <property type="entry name" value="FHA"/>
    <property type="match status" value="1"/>
</dbReference>
<dbReference type="PANTHER" id="PTHR43081">
    <property type="entry name" value="ADENYLATE CYCLASE, TERMINAL-DIFFERENTIATION SPECIFIC-RELATED"/>
    <property type="match status" value="1"/>
</dbReference>
<dbReference type="SUPFAM" id="SSF49879">
    <property type="entry name" value="SMAD/FHA domain"/>
    <property type="match status" value="1"/>
</dbReference>
<dbReference type="CDD" id="cd00060">
    <property type="entry name" value="FHA"/>
    <property type="match status" value="1"/>
</dbReference>
<feature type="domain" description="FHA" evidence="1">
    <location>
        <begin position="201"/>
        <end position="244"/>
    </location>
</feature>
<dbReference type="Gene3D" id="3.30.70.1230">
    <property type="entry name" value="Nucleotide cyclase"/>
    <property type="match status" value="1"/>
</dbReference>